<gene>
    <name evidence="8" type="ORF">GCM10023171_09560</name>
</gene>
<feature type="domain" description="RNA polymerase sigma-70 region 2" evidence="6">
    <location>
        <begin position="35"/>
        <end position="103"/>
    </location>
</feature>
<dbReference type="RefSeq" id="WP_345184900.1">
    <property type="nucleotide sequence ID" value="NZ_BAABGP010000007.1"/>
</dbReference>
<evidence type="ECO:0000259" key="6">
    <source>
        <dbReference type="Pfam" id="PF04542"/>
    </source>
</evidence>
<evidence type="ECO:0008006" key="10">
    <source>
        <dbReference type="Google" id="ProtNLM"/>
    </source>
</evidence>
<dbReference type="SUPFAM" id="SSF88946">
    <property type="entry name" value="Sigma2 domain of RNA polymerase sigma factors"/>
    <property type="match status" value="1"/>
</dbReference>
<keyword evidence="3" id="KW-0731">Sigma factor</keyword>
<keyword evidence="4" id="KW-0238">DNA-binding</keyword>
<organism evidence="8 9">
    <name type="scientific">Microbacterium panaciterrae</name>
    <dbReference type="NCBI Taxonomy" id="985759"/>
    <lineage>
        <taxon>Bacteria</taxon>
        <taxon>Bacillati</taxon>
        <taxon>Actinomycetota</taxon>
        <taxon>Actinomycetes</taxon>
        <taxon>Micrococcales</taxon>
        <taxon>Microbacteriaceae</taxon>
        <taxon>Microbacterium</taxon>
    </lineage>
</organism>
<evidence type="ECO:0000313" key="9">
    <source>
        <dbReference type="Proteomes" id="UP001500731"/>
    </source>
</evidence>
<dbReference type="NCBIfam" id="TIGR02937">
    <property type="entry name" value="sigma70-ECF"/>
    <property type="match status" value="1"/>
</dbReference>
<dbReference type="EMBL" id="BAABGP010000007">
    <property type="protein sequence ID" value="GAA4481302.1"/>
    <property type="molecule type" value="Genomic_DNA"/>
</dbReference>
<keyword evidence="5" id="KW-0804">Transcription</keyword>
<dbReference type="InterPro" id="IPR013324">
    <property type="entry name" value="RNA_pol_sigma_r3/r4-like"/>
</dbReference>
<dbReference type="Proteomes" id="UP001500731">
    <property type="component" value="Unassembled WGS sequence"/>
</dbReference>
<dbReference type="Pfam" id="PF08281">
    <property type="entry name" value="Sigma70_r4_2"/>
    <property type="match status" value="1"/>
</dbReference>
<name>A0ABP8P6S9_9MICO</name>
<comment type="caution">
    <text evidence="8">The sequence shown here is derived from an EMBL/GenBank/DDBJ whole genome shotgun (WGS) entry which is preliminary data.</text>
</comment>
<dbReference type="InterPro" id="IPR039425">
    <property type="entry name" value="RNA_pol_sigma-70-like"/>
</dbReference>
<dbReference type="PANTHER" id="PTHR43133:SF8">
    <property type="entry name" value="RNA POLYMERASE SIGMA FACTOR HI_1459-RELATED"/>
    <property type="match status" value="1"/>
</dbReference>
<dbReference type="Gene3D" id="1.10.10.10">
    <property type="entry name" value="Winged helix-like DNA-binding domain superfamily/Winged helix DNA-binding domain"/>
    <property type="match status" value="1"/>
</dbReference>
<dbReference type="InterPro" id="IPR013249">
    <property type="entry name" value="RNA_pol_sigma70_r4_t2"/>
</dbReference>
<evidence type="ECO:0000259" key="7">
    <source>
        <dbReference type="Pfam" id="PF08281"/>
    </source>
</evidence>
<dbReference type="InterPro" id="IPR036388">
    <property type="entry name" value="WH-like_DNA-bd_sf"/>
</dbReference>
<comment type="similarity">
    <text evidence="1">Belongs to the sigma-70 factor family. ECF subfamily.</text>
</comment>
<protein>
    <recommendedName>
        <fullName evidence="10">RNA polymerase sigma factor</fullName>
    </recommendedName>
</protein>
<sequence length="198" mass="22455">MTDDAPVESETDAAPDERALFAQVQRGDRDALRVIYKRHSRPVYWAAHAVLSSKSDAEEVLQDTFMTFWNKRAAITIVADSTLPWLITTARYLALNRKRSEARKASVAFDDTTDVADATPSVEERAINDEALTIIHDSMSRTSPLDQQIFKLCMVEDLSYKQAAYQLGVSHASVRNRLSRLRLRLRIELDTLKGDDER</sequence>
<evidence type="ECO:0000256" key="3">
    <source>
        <dbReference type="ARBA" id="ARBA00023082"/>
    </source>
</evidence>
<dbReference type="Gene3D" id="1.10.1740.10">
    <property type="match status" value="1"/>
</dbReference>
<evidence type="ECO:0000256" key="4">
    <source>
        <dbReference type="ARBA" id="ARBA00023125"/>
    </source>
</evidence>
<dbReference type="Pfam" id="PF04542">
    <property type="entry name" value="Sigma70_r2"/>
    <property type="match status" value="1"/>
</dbReference>
<evidence type="ECO:0000313" key="8">
    <source>
        <dbReference type="EMBL" id="GAA4481302.1"/>
    </source>
</evidence>
<keyword evidence="2" id="KW-0805">Transcription regulation</keyword>
<dbReference type="InterPro" id="IPR014284">
    <property type="entry name" value="RNA_pol_sigma-70_dom"/>
</dbReference>
<keyword evidence="9" id="KW-1185">Reference proteome</keyword>
<evidence type="ECO:0000256" key="5">
    <source>
        <dbReference type="ARBA" id="ARBA00023163"/>
    </source>
</evidence>
<dbReference type="InterPro" id="IPR013325">
    <property type="entry name" value="RNA_pol_sigma_r2"/>
</dbReference>
<dbReference type="PANTHER" id="PTHR43133">
    <property type="entry name" value="RNA POLYMERASE ECF-TYPE SIGMA FACTO"/>
    <property type="match status" value="1"/>
</dbReference>
<dbReference type="InterPro" id="IPR007627">
    <property type="entry name" value="RNA_pol_sigma70_r2"/>
</dbReference>
<accession>A0ABP8P6S9</accession>
<feature type="domain" description="RNA polymerase sigma factor 70 region 4 type 2" evidence="7">
    <location>
        <begin position="143"/>
        <end position="185"/>
    </location>
</feature>
<proteinExistence type="inferred from homology"/>
<evidence type="ECO:0000256" key="2">
    <source>
        <dbReference type="ARBA" id="ARBA00023015"/>
    </source>
</evidence>
<evidence type="ECO:0000256" key="1">
    <source>
        <dbReference type="ARBA" id="ARBA00010641"/>
    </source>
</evidence>
<reference evidence="9" key="1">
    <citation type="journal article" date="2019" name="Int. J. Syst. Evol. Microbiol.">
        <title>The Global Catalogue of Microorganisms (GCM) 10K type strain sequencing project: providing services to taxonomists for standard genome sequencing and annotation.</title>
        <authorList>
            <consortium name="The Broad Institute Genomics Platform"/>
            <consortium name="The Broad Institute Genome Sequencing Center for Infectious Disease"/>
            <person name="Wu L."/>
            <person name="Ma J."/>
        </authorList>
    </citation>
    <scope>NUCLEOTIDE SEQUENCE [LARGE SCALE GENOMIC DNA]</scope>
    <source>
        <strain evidence="9">JCM 17839</strain>
    </source>
</reference>
<dbReference type="SUPFAM" id="SSF88659">
    <property type="entry name" value="Sigma3 and sigma4 domains of RNA polymerase sigma factors"/>
    <property type="match status" value="1"/>
</dbReference>